<dbReference type="Pfam" id="PF01636">
    <property type="entry name" value="APH"/>
    <property type="match status" value="1"/>
</dbReference>
<sequence length="311" mass="33695">MQSHETNWIEYFSSGGYRDVVPLAAGMEGAVYRLGQGLVAKVWGRREAAELKRLQKFYSDISRAGLSFATPQILEVREVDGNAVTIERELMGRPLKQFVGAGVPPEADAAVIEVLRGLAMVPATAAMRQLAVLDEPTPLWEGAENWAAALNGLLQRRVASFGDQLRLVVDGFDVVFSQVAELVSRQAERPQSVVHGDVCLENILVGDDLRLTALLDFGFLSGAGDPAWDASIAAGIVDMYGPHAREVDDRLTHRVAREFGYPVELLLGYRAAYGIAASNAYDPNGADGHFSWCAAVLGREDVREALEAVAV</sequence>
<dbReference type="RefSeq" id="WP_141632654.1">
    <property type="nucleotide sequence ID" value="NZ_VIGB01000003.1"/>
</dbReference>
<reference evidence="2 3" key="1">
    <citation type="submission" date="2019-06" db="EMBL/GenBank/DDBJ databases">
        <title>Description of Kitasatospora acidophila sp. nov. isolated from pine grove soil, and reclassification of Streptomyces novaecaesareae to Kitasatospora novaeceasareae comb. nov.</title>
        <authorList>
            <person name="Kim M.J."/>
        </authorList>
    </citation>
    <scope>NUCLEOTIDE SEQUENCE [LARGE SCALE GENOMIC DNA]</scope>
    <source>
        <strain evidence="2 3">MMS16-CNU292</strain>
    </source>
</reference>
<dbReference type="InterPro" id="IPR011009">
    <property type="entry name" value="Kinase-like_dom_sf"/>
</dbReference>
<dbReference type="PROSITE" id="PS00109">
    <property type="entry name" value="PROTEIN_KINASE_TYR"/>
    <property type="match status" value="1"/>
</dbReference>
<evidence type="ECO:0000313" key="3">
    <source>
        <dbReference type="Proteomes" id="UP000319103"/>
    </source>
</evidence>
<gene>
    <name evidence="2" type="ORF">E6W39_06190</name>
</gene>
<dbReference type="Proteomes" id="UP000319103">
    <property type="component" value="Unassembled WGS sequence"/>
</dbReference>
<dbReference type="EMBL" id="VIGB01000003">
    <property type="protein sequence ID" value="TQF01932.1"/>
    <property type="molecule type" value="Genomic_DNA"/>
</dbReference>
<dbReference type="AlphaFoldDB" id="A0A540VYT4"/>
<evidence type="ECO:0000313" key="2">
    <source>
        <dbReference type="EMBL" id="TQF01932.1"/>
    </source>
</evidence>
<dbReference type="SUPFAM" id="SSF56112">
    <property type="entry name" value="Protein kinase-like (PK-like)"/>
    <property type="match status" value="1"/>
</dbReference>
<dbReference type="GO" id="GO:0004672">
    <property type="term" value="F:protein kinase activity"/>
    <property type="evidence" value="ECO:0007669"/>
    <property type="project" value="InterPro"/>
</dbReference>
<keyword evidence="3" id="KW-1185">Reference proteome</keyword>
<dbReference type="InterPro" id="IPR002575">
    <property type="entry name" value="Aminoglycoside_PTrfase"/>
</dbReference>
<dbReference type="OrthoDB" id="4020008at2"/>
<protein>
    <submittedName>
        <fullName evidence="2">Aminoglycoside phosphotransferase family protein</fullName>
    </submittedName>
</protein>
<organism evidence="2 3">
    <name type="scientific">Kitasatospora acidiphila</name>
    <dbReference type="NCBI Taxonomy" id="2567942"/>
    <lineage>
        <taxon>Bacteria</taxon>
        <taxon>Bacillati</taxon>
        <taxon>Actinomycetota</taxon>
        <taxon>Actinomycetes</taxon>
        <taxon>Kitasatosporales</taxon>
        <taxon>Streptomycetaceae</taxon>
        <taxon>Kitasatospora</taxon>
    </lineage>
</organism>
<feature type="domain" description="Aminoglycoside phosphotransferase" evidence="1">
    <location>
        <begin position="20"/>
        <end position="245"/>
    </location>
</feature>
<comment type="caution">
    <text evidence="2">The sequence shown here is derived from an EMBL/GenBank/DDBJ whole genome shotgun (WGS) entry which is preliminary data.</text>
</comment>
<evidence type="ECO:0000259" key="1">
    <source>
        <dbReference type="Pfam" id="PF01636"/>
    </source>
</evidence>
<dbReference type="InterPro" id="IPR008266">
    <property type="entry name" value="Tyr_kinase_AS"/>
</dbReference>
<proteinExistence type="predicted"/>
<name>A0A540VYT4_9ACTN</name>
<dbReference type="Gene3D" id="3.90.1200.10">
    <property type="match status" value="1"/>
</dbReference>
<keyword evidence="2" id="KW-0808">Transferase</keyword>
<accession>A0A540VYT4</accession>